<dbReference type="AlphaFoldDB" id="A0A4V2NXA3"/>
<evidence type="ECO:0000256" key="1">
    <source>
        <dbReference type="SAM" id="MobiDB-lite"/>
    </source>
</evidence>
<proteinExistence type="predicted"/>
<feature type="region of interest" description="Disordered" evidence="1">
    <location>
        <begin position="22"/>
        <end position="53"/>
    </location>
</feature>
<name>A0A4V2NXA3_9ACTN</name>
<organism evidence="3 4">
    <name type="scientific">Rubrobacter taiwanensis</name>
    <dbReference type="NCBI Taxonomy" id="185139"/>
    <lineage>
        <taxon>Bacteria</taxon>
        <taxon>Bacillati</taxon>
        <taxon>Actinomycetota</taxon>
        <taxon>Rubrobacteria</taxon>
        <taxon>Rubrobacterales</taxon>
        <taxon>Rubrobacteraceae</taxon>
        <taxon>Rubrobacter</taxon>
    </lineage>
</organism>
<dbReference type="RefSeq" id="WP_132687462.1">
    <property type="nucleotide sequence ID" value="NZ_SKBU01000003.1"/>
</dbReference>
<feature type="region of interest" description="Disordered" evidence="1">
    <location>
        <begin position="142"/>
        <end position="174"/>
    </location>
</feature>
<dbReference type="Proteomes" id="UP000295244">
    <property type="component" value="Unassembled WGS sequence"/>
</dbReference>
<gene>
    <name evidence="3" type="ORF">E0L93_01380</name>
</gene>
<keyword evidence="4" id="KW-1185">Reference proteome</keyword>
<protein>
    <recommendedName>
        <fullName evidence="5">Lipoprotein</fullName>
    </recommendedName>
</protein>
<feature type="chain" id="PRO_5020998364" description="Lipoprotein" evidence="2">
    <location>
        <begin position="18"/>
        <end position="174"/>
    </location>
</feature>
<sequence length="174" mass="18627">MRLRVLILFATALLALAACGGEPASPEGTKNEQPAERNATAEEEPAGDGRARADGVVLRVGGTEGARFAGTCSTGGQEREIRGQVPERFTFPASGKLECQIRKQDRNDDRLRVVLTHGDEARFVHQTNARGGQIKFTYQDNSFQASSTGGSGVQEESTTRFGDQRSVQSQSGGN</sequence>
<evidence type="ECO:0000313" key="3">
    <source>
        <dbReference type="EMBL" id="TCJ20502.1"/>
    </source>
</evidence>
<dbReference type="EMBL" id="SKBU01000003">
    <property type="protein sequence ID" value="TCJ20502.1"/>
    <property type="molecule type" value="Genomic_DNA"/>
</dbReference>
<feature type="signal peptide" evidence="2">
    <location>
        <begin position="1"/>
        <end position="17"/>
    </location>
</feature>
<accession>A0A4V2NXA3</accession>
<comment type="caution">
    <text evidence="3">The sequence shown here is derived from an EMBL/GenBank/DDBJ whole genome shotgun (WGS) entry which is preliminary data.</text>
</comment>
<evidence type="ECO:0000313" key="4">
    <source>
        <dbReference type="Proteomes" id="UP000295244"/>
    </source>
</evidence>
<evidence type="ECO:0000256" key="2">
    <source>
        <dbReference type="SAM" id="SignalP"/>
    </source>
</evidence>
<dbReference type="OrthoDB" id="5244071at2"/>
<dbReference type="PROSITE" id="PS51257">
    <property type="entry name" value="PROKAR_LIPOPROTEIN"/>
    <property type="match status" value="1"/>
</dbReference>
<keyword evidence="2" id="KW-0732">Signal</keyword>
<evidence type="ECO:0008006" key="5">
    <source>
        <dbReference type="Google" id="ProtNLM"/>
    </source>
</evidence>
<reference evidence="3 4" key="1">
    <citation type="submission" date="2019-03" db="EMBL/GenBank/DDBJ databases">
        <title>Whole genome sequence of a novel Rubrobacter taiwanensis strain, isolated from Yellowstone National Park.</title>
        <authorList>
            <person name="Freed S."/>
            <person name="Ramaley R.F."/>
            <person name="Kyndt J.A."/>
        </authorList>
    </citation>
    <scope>NUCLEOTIDE SEQUENCE [LARGE SCALE GENOMIC DNA]</scope>
    <source>
        <strain evidence="3 4">Yellowstone</strain>
    </source>
</reference>